<dbReference type="HOGENOM" id="CLU_2156374_0_0_4"/>
<sequence>MSGYRGCLLFGRCDAARTGCGFGAFSAASSTKLSTEVVHQWRAVLAASLALSGRRLLRNIYFFQVLLLVKLRIFLLGACTFWTRKLGLIPAACLLGTVLQPAPSKGLPGCP</sequence>
<dbReference type="EMBL" id="CP000267">
    <property type="protein sequence ID" value="ABD71534.1"/>
    <property type="molecule type" value="Genomic_DNA"/>
</dbReference>
<keyword evidence="1" id="KW-1133">Transmembrane helix</keyword>
<proteinExistence type="predicted"/>
<reference evidence="3" key="1">
    <citation type="submission" date="2006-02" db="EMBL/GenBank/DDBJ databases">
        <title>Complete sequence of chromosome of Rhodoferax ferrireducens DSM 15236.</title>
        <authorList>
            <person name="Copeland A."/>
            <person name="Lucas S."/>
            <person name="Lapidus A."/>
            <person name="Barry K."/>
            <person name="Detter J.C."/>
            <person name="Glavina del Rio T."/>
            <person name="Hammon N."/>
            <person name="Israni S."/>
            <person name="Pitluck S."/>
            <person name="Brettin T."/>
            <person name="Bruce D."/>
            <person name="Han C."/>
            <person name="Tapia R."/>
            <person name="Gilna P."/>
            <person name="Kiss H."/>
            <person name="Schmutz J."/>
            <person name="Larimer F."/>
            <person name="Land M."/>
            <person name="Kyrpides N."/>
            <person name="Ivanova N."/>
            <person name="Richardson P."/>
        </authorList>
    </citation>
    <scope>NUCLEOTIDE SEQUENCE [LARGE SCALE GENOMIC DNA]</scope>
    <source>
        <strain evidence="3">ATCC BAA-621 / DSM 15236 / T118</strain>
    </source>
</reference>
<name>Q21RR9_ALBFT</name>
<gene>
    <name evidence="2" type="ordered locus">Rfer_3835</name>
</gene>
<protein>
    <submittedName>
        <fullName evidence="2">Uncharacterized protein</fullName>
    </submittedName>
</protein>
<dbReference type="AlphaFoldDB" id="Q21RR9"/>
<evidence type="ECO:0000313" key="2">
    <source>
        <dbReference type="EMBL" id="ABD71534.1"/>
    </source>
</evidence>
<dbReference type="Proteomes" id="UP000008332">
    <property type="component" value="Chromosome"/>
</dbReference>
<evidence type="ECO:0000256" key="1">
    <source>
        <dbReference type="SAM" id="Phobius"/>
    </source>
</evidence>
<keyword evidence="1" id="KW-0472">Membrane</keyword>
<evidence type="ECO:0000313" key="3">
    <source>
        <dbReference type="Proteomes" id="UP000008332"/>
    </source>
</evidence>
<accession>Q21RR9</accession>
<feature type="transmembrane region" description="Helical" evidence="1">
    <location>
        <begin position="61"/>
        <end position="82"/>
    </location>
</feature>
<keyword evidence="3" id="KW-1185">Reference proteome</keyword>
<keyword evidence="1" id="KW-0812">Transmembrane</keyword>
<dbReference type="KEGG" id="rfr:Rfer_3835"/>
<organism evidence="2 3">
    <name type="scientific">Albidiferax ferrireducens (strain ATCC BAA-621 / DSM 15236 / T118)</name>
    <name type="common">Rhodoferax ferrireducens</name>
    <dbReference type="NCBI Taxonomy" id="338969"/>
    <lineage>
        <taxon>Bacteria</taxon>
        <taxon>Pseudomonadati</taxon>
        <taxon>Pseudomonadota</taxon>
        <taxon>Betaproteobacteria</taxon>
        <taxon>Burkholderiales</taxon>
        <taxon>Comamonadaceae</taxon>
        <taxon>Rhodoferax</taxon>
    </lineage>
</organism>